<organism evidence="2 3">
    <name type="scientific">Agrobacterium deltaense NCPPB 1641</name>
    <dbReference type="NCBI Taxonomy" id="1183425"/>
    <lineage>
        <taxon>Bacteria</taxon>
        <taxon>Pseudomonadati</taxon>
        <taxon>Pseudomonadota</taxon>
        <taxon>Alphaproteobacteria</taxon>
        <taxon>Hyphomicrobiales</taxon>
        <taxon>Rhizobiaceae</taxon>
        <taxon>Rhizobium/Agrobacterium group</taxon>
        <taxon>Agrobacterium</taxon>
    </lineage>
</organism>
<dbReference type="PANTHER" id="PTHR28152">
    <property type="entry name" value="HYDROXYACYL-THIOESTER DEHYDRATASE TYPE 2, MITOCHONDRIAL"/>
    <property type="match status" value="1"/>
</dbReference>
<dbReference type="Proteomes" id="UP000192140">
    <property type="component" value="Unassembled WGS sequence"/>
</dbReference>
<dbReference type="Gene3D" id="3.10.129.10">
    <property type="entry name" value="Hotdog Thioesterase"/>
    <property type="match status" value="1"/>
</dbReference>
<evidence type="ECO:0000313" key="3">
    <source>
        <dbReference type="Proteomes" id="UP000192140"/>
    </source>
</evidence>
<comment type="caution">
    <text evidence="2">The sequence shown here is derived from an EMBL/GenBank/DDBJ whole genome shotgun (WGS) entry which is preliminary data.</text>
</comment>
<dbReference type="EMBL" id="FCNP01000048">
    <property type="protein sequence ID" value="CVI62585.1"/>
    <property type="molecule type" value="Genomic_DNA"/>
</dbReference>
<proteinExistence type="predicted"/>
<dbReference type="Pfam" id="PF13452">
    <property type="entry name" value="FAS1_DH_region"/>
    <property type="match status" value="1"/>
</dbReference>
<evidence type="ECO:0000259" key="1">
    <source>
        <dbReference type="Pfam" id="PF13452"/>
    </source>
</evidence>
<accession>A0A1S7U703</accession>
<sequence length="281" mass="31591">MTIQIPDEIYLTVSRQESCAVSSVRRVAAMLDQDPDAWSKGDALPRGWQFILMGADTRRSRLRNDGFPGLGVPLPDFGLPRLMLAGRSVSFGNDIPIGSDVRRESRVEEVKQKEGRNGPIVFVTVLHELYTDDRSSAAVTERQTYVLMGAGQGEKVKPSEQRTLPEDARQLSIPDDTLIFSYSALGFNSHRIHIDREYATKVEGFPDLVVNGGLSTLLLTEDFRHSTRQPITTITARYLRPLFCAKPIYVSYERTKDVWTVKAYDDQHEVAVELVLNSYTP</sequence>
<feature type="domain" description="FAS1-like dehydratase" evidence="1">
    <location>
        <begin position="75"/>
        <end position="132"/>
    </location>
</feature>
<protein>
    <recommendedName>
        <fullName evidence="1">FAS1-like dehydratase domain-containing protein</fullName>
    </recommendedName>
</protein>
<dbReference type="InterPro" id="IPR029069">
    <property type="entry name" value="HotDog_dom_sf"/>
</dbReference>
<name>A0A1S7U703_9HYPH</name>
<dbReference type="PANTHER" id="PTHR28152:SF1">
    <property type="entry name" value="HYDROXYACYL-THIOESTER DEHYDRATASE TYPE 2, MITOCHONDRIAL"/>
    <property type="match status" value="1"/>
</dbReference>
<dbReference type="GO" id="GO:0019171">
    <property type="term" value="F:(3R)-hydroxyacyl-[acyl-carrier-protein] dehydratase activity"/>
    <property type="evidence" value="ECO:0007669"/>
    <property type="project" value="TreeGrafter"/>
</dbReference>
<dbReference type="InterPro" id="IPR039569">
    <property type="entry name" value="FAS1-like_DH_region"/>
</dbReference>
<evidence type="ECO:0000313" key="2">
    <source>
        <dbReference type="EMBL" id="CVI62585.1"/>
    </source>
</evidence>
<dbReference type="AlphaFoldDB" id="A0A1S7U703"/>
<gene>
    <name evidence="2" type="ORF">AGR7A_pAt10007</name>
</gene>
<dbReference type="SUPFAM" id="SSF54637">
    <property type="entry name" value="Thioesterase/thiol ester dehydrase-isomerase"/>
    <property type="match status" value="1"/>
</dbReference>
<dbReference type="RefSeq" id="WP_080854927.1">
    <property type="nucleotide sequence ID" value="NZ_LT009777.1"/>
</dbReference>
<reference evidence="2" key="1">
    <citation type="submission" date="2016-01" db="EMBL/GenBank/DDBJ databases">
        <authorList>
            <person name="Regsiter A."/>
            <person name="william w."/>
        </authorList>
    </citation>
    <scope>NUCLEOTIDE SEQUENCE</scope>
    <source>
        <strain evidence="2">NCPPB 1641</strain>
    </source>
</reference>
<dbReference type="InterPro" id="IPR052741">
    <property type="entry name" value="Mitochondrial_HTD2"/>
</dbReference>
<keyword evidence="3" id="KW-1185">Reference proteome</keyword>